<dbReference type="Pfam" id="PF02082">
    <property type="entry name" value="Rrf2"/>
    <property type="match status" value="1"/>
</dbReference>
<dbReference type="AlphaFoldDB" id="A0A212JZP6"/>
<dbReference type="GO" id="GO:0005829">
    <property type="term" value="C:cytosol"/>
    <property type="evidence" value="ECO:0007669"/>
    <property type="project" value="TreeGrafter"/>
</dbReference>
<gene>
    <name evidence="1" type="ORF">KL86DPRO_20385</name>
</gene>
<dbReference type="InterPro" id="IPR036388">
    <property type="entry name" value="WH-like_DNA-bd_sf"/>
</dbReference>
<reference evidence="1" key="1">
    <citation type="submission" date="2016-04" db="EMBL/GenBank/DDBJ databases">
        <authorList>
            <person name="Evans L.H."/>
            <person name="Alamgir A."/>
            <person name="Owens N."/>
            <person name="Weber N.D."/>
            <person name="Virtaneva K."/>
            <person name="Barbian K."/>
            <person name="Babar A."/>
            <person name="Rosenke K."/>
        </authorList>
    </citation>
    <scope>NUCLEOTIDE SEQUENCE</scope>
    <source>
        <strain evidence="1">86</strain>
    </source>
</reference>
<dbReference type="EMBL" id="FLUQ01000002">
    <property type="protein sequence ID" value="SBW04848.1"/>
    <property type="molecule type" value="Genomic_DNA"/>
</dbReference>
<proteinExistence type="predicted"/>
<dbReference type="GO" id="GO:0003700">
    <property type="term" value="F:DNA-binding transcription factor activity"/>
    <property type="evidence" value="ECO:0007669"/>
    <property type="project" value="TreeGrafter"/>
</dbReference>
<name>A0A212JZP6_9DELT</name>
<organism evidence="1">
    <name type="scientific">uncultured delta proteobacterium</name>
    <dbReference type="NCBI Taxonomy" id="34034"/>
    <lineage>
        <taxon>Bacteria</taxon>
        <taxon>Deltaproteobacteria</taxon>
        <taxon>environmental samples</taxon>
    </lineage>
</organism>
<accession>A0A212JZP6</accession>
<dbReference type="SUPFAM" id="SSF46785">
    <property type="entry name" value="Winged helix' DNA-binding domain"/>
    <property type="match status" value="1"/>
</dbReference>
<evidence type="ECO:0000313" key="1">
    <source>
        <dbReference type="EMBL" id="SBW04848.1"/>
    </source>
</evidence>
<sequence length="147" mass="15832">MNTDTRLAVSAHILALLSFAPPGKVYTSAVAARSVNTNPVVVRRLMGKLKQSGLITVFRGKGGAALSRPAETITLLDVFNAIVPPGKRCPFELHQNPSPRCFIGKNIHDALEMPLAKARSALQESLATTTIADIAAFIRARRENETD</sequence>
<dbReference type="PANTHER" id="PTHR33221">
    <property type="entry name" value="WINGED HELIX-TURN-HELIX TRANSCRIPTIONAL REGULATOR, RRF2 FAMILY"/>
    <property type="match status" value="1"/>
</dbReference>
<protein>
    <submittedName>
        <fullName evidence="1">Transcriptional regulator</fullName>
    </submittedName>
</protein>
<dbReference type="InterPro" id="IPR036390">
    <property type="entry name" value="WH_DNA-bd_sf"/>
</dbReference>
<dbReference type="PANTHER" id="PTHR33221:SF15">
    <property type="entry name" value="HTH-TYPE TRANSCRIPTIONAL REGULATOR YWGB-RELATED"/>
    <property type="match status" value="1"/>
</dbReference>
<dbReference type="PROSITE" id="PS51197">
    <property type="entry name" value="HTH_RRF2_2"/>
    <property type="match status" value="1"/>
</dbReference>
<dbReference type="InterPro" id="IPR000944">
    <property type="entry name" value="Tscrpt_reg_Rrf2"/>
</dbReference>
<dbReference type="Gene3D" id="1.10.10.10">
    <property type="entry name" value="Winged helix-like DNA-binding domain superfamily/Winged helix DNA-binding domain"/>
    <property type="match status" value="1"/>
</dbReference>